<evidence type="ECO:0000313" key="2">
    <source>
        <dbReference type="Proteomes" id="UP001420932"/>
    </source>
</evidence>
<keyword evidence="2" id="KW-1185">Reference proteome</keyword>
<comment type="caution">
    <text evidence="1">The sequence shown here is derived from an EMBL/GenBank/DDBJ whole genome shotgun (WGS) entry which is preliminary data.</text>
</comment>
<gene>
    <name evidence="1" type="ORF">Syun_002754</name>
</gene>
<reference evidence="1 2" key="1">
    <citation type="submission" date="2024-01" db="EMBL/GenBank/DDBJ databases">
        <title>Genome assemblies of Stephania.</title>
        <authorList>
            <person name="Yang L."/>
        </authorList>
    </citation>
    <scope>NUCLEOTIDE SEQUENCE [LARGE SCALE GENOMIC DNA]</scope>
    <source>
        <strain evidence="1">YNDBR</strain>
        <tissue evidence="1">Leaf</tissue>
    </source>
</reference>
<sequence length="60" mass="6862">MESQVQVVEGIRFDNQIAFNVCSSSMAVKTYYILIDEWKSRKIRQILRLGCHNGKAESGL</sequence>
<dbReference type="AlphaFoldDB" id="A0AAP0LM36"/>
<organism evidence="1 2">
    <name type="scientific">Stephania yunnanensis</name>
    <dbReference type="NCBI Taxonomy" id="152371"/>
    <lineage>
        <taxon>Eukaryota</taxon>
        <taxon>Viridiplantae</taxon>
        <taxon>Streptophyta</taxon>
        <taxon>Embryophyta</taxon>
        <taxon>Tracheophyta</taxon>
        <taxon>Spermatophyta</taxon>
        <taxon>Magnoliopsida</taxon>
        <taxon>Ranunculales</taxon>
        <taxon>Menispermaceae</taxon>
        <taxon>Menispermoideae</taxon>
        <taxon>Cissampelideae</taxon>
        <taxon>Stephania</taxon>
    </lineage>
</organism>
<accession>A0AAP0LM36</accession>
<protein>
    <submittedName>
        <fullName evidence="1">Uncharacterized protein</fullName>
    </submittedName>
</protein>
<dbReference type="EMBL" id="JBBNAF010000001">
    <property type="protein sequence ID" value="KAK9170614.1"/>
    <property type="molecule type" value="Genomic_DNA"/>
</dbReference>
<name>A0AAP0LM36_9MAGN</name>
<proteinExistence type="predicted"/>
<evidence type="ECO:0000313" key="1">
    <source>
        <dbReference type="EMBL" id="KAK9170614.1"/>
    </source>
</evidence>
<dbReference type="Proteomes" id="UP001420932">
    <property type="component" value="Unassembled WGS sequence"/>
</dbReference>